<feature type="domain" description="Nudix hydrolase" evidence="4">
    <location>
        <begin position="3"/>
        <end position="132"/>
    </location>
</feature>
<accession>A0A9X3RDZ9</accession>
<evidence type="ECO:0000313" key="6">
    <source>
        <dbReference type="Proteomes" id="UP001152173"/>
    </source>
</evidence>
<dbReference type="PRINTS" id="PR00502">
    <property type="entry name" value="NUDIXFAMILY"/>
</dbReference>
<dbReference type="EMBL" id="JAMKBJ010000004">
    <property type="protein sequence ID" value="MCZ8536838.1"/>
    <property type="molecule type" value="Genomic_DNA"/>
</dbReference>
<dbReference type="SUPFAM" id="SSF55811">
    <property type="entry name" value="Nudix"/>
    <property type="match status" value="1"/>
</dbReference>
<dbReference type="GO" id="GO:0016787">
    <property type="term" value="F:hydrolase activity"/>
    <property type="evidence" value="ECO:0007669"/>
    <property type="project" value="UniProtKB-KW"/>
</dbReference>
<evidence type="ECO:0000256" key="1">
    <source>
        <dbReference type="ARBA" id="ARBA00001946"/>
    </source>
</evidence>
<dbReference type="PROSITE" id="PS51462">
    <property type="entry name" value="NUDIX"/>
    <property type="match status" value="1"/>
</dbReference>
<dbReference type="Pfam" id="PF00293">
    <property type="entry name" value="NUDIX"/>
    <property type="match status" value="1"/>
</dbReference>
<comment type="caution">
    <text evidence="5">The sequence shown here is derived from an EMBL/GenBank/DDBJ whole genome shotgun (WGS) entry which is preliminary data.</text>
</comment>
<proteinExistence type="inferred from homology"/>
<dbReference type="Proteomes" id="UP001152173">
    <property type="component" value="Unassembled WGS sequence"/>
</dbReference>
<dbReference type="PANTHER" id="PTHR43046:SF2">
    <property type="entry name" value="8-OXO-DGTP DIPHOSPHATASE-RELATED"/>
    <property type="match status" value="1"/>
</dbReference>
<dbReference type="PROSITE" id="PS00893">
    <property type="entry name" value="NUDIX_BOX"/>
    <property type="match status" value="1"/>
</dbReference>
<comment type="cofactor">
    <cofactor evidence="1">
        <name>Mg(2+)</name>
        <dbReference type="ChEBI" id="CHEBI:18420"/>
    </cofactor>
</comment>
<keyword evidence="2 3" id="KW-0378">Hydrolase</keyword>
<dbReference type="AlphaFoldDB" id="A0A9X3RDZ9"/>
<sequence length="139" mass="15618">MFQWKGAAGVCINEENQVLMVLQAAPDEEPKWTVPSGGIEGNETYEEACMREFEEETGLTVEIVSKLQDKNGMNAQYGISYDIQYFLVKRVSGELTLQDPDEFILEIAWKSADELDSLELSYPEDVAFLKGLLVKAIES</sequence>
<reference evidence="5" key="1">
    <citation type="submission" date="2022-05" db="EMBL/GenBank/DDBJ databases">
        <authorList>
            <person name="Colautti A."/>
            <person name="Iacumin L."/>
        </authorList>
    </citation>
    <scope>NUCLEOTIDE SEQUENCE</scope>
    <source>
        <strain evidence="5">SK 55</strain>
    </source>
</reference>
<comment type="similarity">
    <text evidence="3">Belongs to the Nudix hydrolase family.</text>
</comment>
<dbReference type="PANTHER" id="PTHR43046">
    <property type="entry name" value="GDP-MANNOSE MANNOSYL HYDROLASE"/>
    <property type="match status" value="1"/>
</dbReference>
<evidence type="ECO:0000256" key="2">
    <source>
        <dbReference type="ARBA" id="ARBA00022801"/>
    </source>
</evidence>
<dbReference type="InterPro" id="IPR000086">
    <property type="entry name" value="NUDIX_hydrolase_dom"/>
</dbReference>
<organism evidence="5 6">
    <name type="scientific">Paenisporosarcina quisquiliarum</name>
    <dbReference type="NCBI Taxonomy" id="365346"/>
    <lineage>
        <taxon>Bacteria</taxon>
        <taxon>Bacillati</taxon>
        <taxon>Bacillota</taxon>
        <taxon>Bacilli</taxon>
        <taxon>Bacillales</taxon>
        <taxon>Caryophanaceae</taxon>
        <taxon>Paenisporosarcina</taxon>
    </lineage>
</organism>
<keyword evidence="6" id="KW-1185">Reference proteome</keyword>
<evidence type="ECO:0000259" key="4">
    <source>
        <dbReference type="PROSITE" id="PS51462"/>
    </source>
</evidence>
<protein>
    <submittedName>
        <fullName evidence="5">NUDIX hydrolase</fullName>
    </submittedName>
</protein>
<dbReference type="CDD" id="cd02883">
    <property type="entry name" value="NUDIX_Hydrolase"/>
    <property type="match status" value="1"/>
</dbReference>
<dbReference type="RefSeq" id="WP_269925935.1">
    <property type="nucleotide sequence ID" value="NZ_JAMKBJ010000004.1"/>
</dbReference>
<dbReference type="InterPro" id="IPR015797">
    <property type="entry name" value="NUDIX_hydrolase-like_dom_sf"/>
</dbReference>
<dbReference type="InterPro" id="IPR020476">
    <property type="entry name" value="Nudix_hydrolase"/>
</dbReference>
<evidence type="ECO:0000313" key="5">
    <source>
        <dbReference type="EMBL" id="MCZ8536838.1"/>
    </source>
</evidence>
<dbReference type="InterPro" id="IPR020084">
    <property type="entry name" value="NUDIX_hydrolase_CS"/>
</dbReference>
<gene>
    <name evidence="5" type="ORF">M9R32_06555</name>
</gene>
<dbReference type="Gene3D" id="3.90.79.10">
    <property type="entry name" value="Nucleoside Triphosphate Pyrophosphohydrolase"/>
    <property type="match status" value="1"/>
</dbReference>
<name>A0A9X3RDZ9_9BACL</name>
<evidence type="ECO:0000256" key="3">
    <source>
        <dbReference type="RuleBase" id="RU003476"/>
    </source>
</evidence>